<dbReference type="GO" id="GO:0006083">
    <property type="term" value="P:acetate metabolic process"/>
    <property type="evidence" value="ECO:0007669"/>
    <property type="project" value="TreeGrafter"/>
</dbReference>
<dbReference type="AlphaFoldDB" id="A0A4R2MA56"/>
<dbReference type="InterPro" id="IPR043129">
    <property type="entry name" value="ATPase_NBD"/>
</dbReference>
<organism evidence="11 12">
    <name type="scientific">Rubrivivax gelatinosus</name>
    <name type="common">Rhodocyclus gelatinosus</name>
    <name type="synonym">Rhodopseudomonas gelatinosa</name>
    <dbReference type="NCBI Taxonomy" id="28068"/>
    <lineage>
        <taxon>Bacteria</taxon>
        <taxon>Pseudomonadati</taxon>
        <taxon>Pseudomonadota</taxon>
        <taxon>Betaproteobacteria</taxon>
        <taxon>Burkholderiales</taxon>
        <taxon>Sphaerotilaceae</taxon>
        <taxon>Rubrivivax</taxon>
    </lineage>
</organism>
<dbReference type="InterPro" id="IPR000890">
    <property type="entry name" value="Aliphatic_acid_kin_short-chain"/>
</dbReference>
<gene>
    <name evidence="9" type="primary">ackA</name>
    <name evidence="11" type="ORF">EV684_110125</name>
</gene>
<dbReference type="PROSITE" id="PS01076">
    <property type="entry name" value="ACETATE_KINASE_2"/>
    <property type="match status" value="1"/>
</dbReference>
<dbReference type="PANTHER" id="PTHR21060:SF21">
    <property type="entry name" value="ACETATE KINASE"/>
    <property type="match status" value="1"/>
</dbReference>
<feature type="binding site" evidence="9">
    <location>
        <position position="19"/>
    </location>
    <ligand>
        <name>ATP</name>
        <dbReference type="ChEBI" id="CHEBI:30616"/>
    </ligand>
</feature>
<feature type="active site" description="Proton donor/acceptor" evidence="9">
    <location>
        <position position="147"/>
    </location>
</feature>
<evidence type="ECO:0000256" key="2">
    <source>
        <dbReference type="ARBA" id="ARBA00022490"/>
    </source>
</evidence>
<evidence type="ECO:0000256" key="5">
    <source>
        <dbReference type="ARBA" id="ARBA00022741"/>
    </source>
</evidence>
<keyword evidence="6 9" id="KW-0418">Kinase</keyword>
<keyword evidence="7 9" id="KW-0067">ATP-binding</keyword>
<dbReference type="RefSeq" id="WP_132648311.1">
    <property type="nucleotide sequence ID" value="NZ_CP181386.1"/>
</dbReference>
<keyword evidence="3 9" id="KW-0808">Transferase</keyword>
<dbReference type="EC" id="2.7.2.1" evidence="9"/>
<evidence type="ECO:0000256" key="8">
    <source>
        <dbReference type="ARBA" id="ARBA00022842"/>
    </source>
</evidence>
<dbReference type="GO" id="GO:0005829">
    <property type="term" value="C:cytosol"/>
    <property type="evidence" value="ECO:0007669"/>
    <property type="project" value="TreeGrafter"/>
</dbReference>
<dbReference type="PRINTS" id="PR00471">
    <property type="entry name" value="ACETATEKNASE"/>
</dbReference>
<keyword evidence="5 9" id="KW-0547">Nucleotide-binding</keyword>
<feature type="site" description="Transition state stabilizer" evidence="9">
    <location>
        <position position="240"/>
    </location>
</feature>
<evidence type="ECO:0000313" key="12">
    <source>
        <dbReference type="Proteomes" id="UP000295106"/>
    </source>
</evidence>
<feature type="binding site" evidence="9">
    <location>
        <position position="384"/>
    </location>
    <ligand>
        <name>Mg(2+)</name>
        <dbReference type="ChEBI" id="CHEBI:18420"/>
    </ligand>
</feature>
<dbReference type="PANTHER" id="PTHR21060">
    <property type="entry name" value="ACETATE KINASE"/>
    <property type="match status" value="1"/>
</dbReference>
<dbReference type="GeneID" id="99686617"/>
<comment type="function">
    <text evidence="9">Catalyzes the formation of acetyl phosphate from acetate and ATP. Can also catalyze the reverse reaction.</text>
</comment>
<dbReference type="PROSITE" id="PS01075">
    <property type="entry name" value="ACETATE_KINASE_1"/>
    <property type="match status" value="1"/>
</dbReference>
<comment type="similarity">
    <text evidence="1 9 10">Belongs to the acetokinase family.</text>
</comment>
<evidence type="ECO:0000256" key="10">
    <source>
        <dbReference type="RuleBase" id="RU003835"/>
    </source>
</evidence>
<reference evidence="11 12" key="1">
    <citation type="submission" date="2019-03" db="EMBL/GenBank/DDBJ databases">
        <title>Genomic Encyclopedia of Type Strains, Phase IV (KMG-IV): sequencing the most valuable type-strain genomes for metagenomic binning, comparative biology and taxonomic classification.</title>
        <authorList>
            <person name="Goeker M."/>
        </authorList>
    </citation>
    <scope>NUCLEOTIDE SEQUENCE [LARGE SCALE GENOMIC DNA]</scope>
    <source>
        <strain evidence="11 12">DSM 1709</strain>
    </source>
</reference>
<proteinExistence type="inferred from homology"/>
<dbReference type="SUPFAM" id="SSF53067">
    <property type="entry name" value="Actin-like ATPase domain"/>
    <property type="match status" value="2"/>
</dbReference>
<name>A0A4R2MA56_RUBGE</name>
<dbReference type="Pfam" id="PF00871">
    <property type="entry name" value="Acetate_kinase"/>
    <property type="match status" value="1"/>
</dbReference>
<dbReference type="EMBL" id="SLXD01000010">
    <property type="protein sequence ID" value="TCP01194.1"/>
    <property type="molecule type" value="Genomic_DNA"/>
</dbReference>
<comment type="subcellular location">
    <subcellularLocation>
        <location evidence="9">Cytoplasm</location>
    </subcellularLocation>
</comment>
<feature type="binding site" evidence="9">
    <location>
        <begin position="207"/>
        <end position="211"/>
    </location>
    <ligand>
        <name>ATP</name>
        <dbReference type="ChEBI" id="CHEBI:30616"/>
    </ligand>
</feature>
<dbReference type="Proteomes" id="UP000295106">
    <property type="component" value="Unassembled WGS sequence"/>
</dbReference>
<dbReference type="GO" id="GO:0006085">
    <property type="term" value="P:acetyl-CoA biosynthetic process"/>
    <property type="evidence" value="ECO:0007669"/>
    <property type="project" value="UniProtKB-UniRule"/>
</dbReference>
<keyword evidence="4 9" id="KW-0479">Metal-binding</keyword>
<feature type="site" description="Transition state stabilizer" evidence="9">
    <location>
        <position position="179"/>
    </location>
</feature>
<sequence>MSISTPLTLVVNCGSSSLKFALFDPRESEALLGGLAECLDAADARIRFDADGERTVTQLNGGGHREALAALLAFLAARGLLERVAAVGHRVVHGGERFTQSVEITAEVLADIEACAELAPLHNPANLIGIRAAIAALPAARQVAVFDTAFHQTMPAEAYLYALPQQYRREYGVRRYGFHGTSHRCVSQRAIERLELDPTDNALIVLHLGNGASATAIRNGRSVDTSMGLTPVEGLVMGTRCGDVDAGALLYIARRAGLDLDGVDTMINKKSGLLGLSELSNDCRTLEQAAAAGHEGARTALDVFCFRIARTVGALAASLPRLDAVVFTGGIGENSANVRAKVLERLAIFGLDVDHERNDVTRGGACAVISRSHRPAAIVVPTDEEGTIARDTAAIAFGQSASAAEVA</sequence>
<dbReference type="GO" id="GO:0000287">
    <property type="term" value="F:magnesium ion binding"/>
    <property type="evidence" value="ECO:0007669"/>
    <property type="project" value="UniProtKB-UniRule"/>
</dbReference>
<dbReference type="InterPro" id="IPR004372">
    <property type="entry name" value="Ac/propionate_kinase"/>
</dbReference>
<comment type="caution">
    <text evidence="11">The sequence shown here is derived from an EMBL/GenBank/DDBJ whole genome shotgun (WGS) entry which is preliminary data.</text>
</comment>
<dbReference type="InterPro" id="IPR023865">
    <property type="entry name" value="Aliphatic_acid_kinase_CS"/>
</dbReference>
<keyword evidence="2 9" id="KW-0963">Cytoplasm</keyword>
<accession>A0A4R2MA56</accession>
<dbReference type="UniPathway" id="UPA00340">
    <property type="reaction ID" value="UER00458"/>
</dbReference>
<evidence type="ECO:0000256" key="1">
    <source>
        <dbReference type="ARBA" id="ARBA00008748"/>
    </source>
</evidence>
<evidence type="ECO:0000256" key="6">
    <source>
        <dbReference type="ARBA" id="ARBA00022777"/>
    </source>
</evidence>
<evidence type="ECO:0000256" key="7">
    <source>
        <dbReference type="ARBA" id="ARBA00022840"/>
    </source>
</evidence>
<comment type="catalytic activity">
    <reaction evidence="9">
        <text>acetate + ATP = acetyl phosphate + ADP</text>
        <dbReference type="Rhea" id="RHEA:11352"/>
        <dbReference type="ChEBI" id="CHEBI:22191"/>
        <dbReference type="ChEBI" id="CHEBI:30089"/>
        <dbReference type="ChEBI" id="CHEBI:30616"/>
        <dbReference type="ChEBI" id="CHEBI:456216"/>
        <dbReference type="EC" id="2.7.2.1"/>
    </reaction>
</comment>
<dbReference type="HAMAP" id="MF_00020">
    <property type="entry name" value="Acetate_kinase"/>
    <property type="match status" value="1"/>
</dbReference>
<feature type="binding site" evidence="9">
    <location>
        <position position="12"/>
    </location>
    <ligand>
        <name>Mg(2+)</name>
        <dbReference type="ChEBI" id="CHEBI:18420"/>
    </ligand>
</feature>
<feature type="binding site" evidence="9">
    <location>
        <position position="90"/>
    </location>
    <ligand>
        <name>substrate</name>
    </ligand>
</feature>
<feature type="binding site" evidence="9">
    <location>
        <begin position="282"/>
        <end position="284"/>
    </location>
    <ligand>
        <name>ATP</name>
        <dbReference type="ChEBI" id="CHEBI:30616"/>
    </ligand>
</feature>
<comment type="subunit">
    <text evidence="9">Homodimer.</text>
</comment>
<dbReference type="GO" id="GO:0008776">
    <property type="term" value="F:acetate kinase activity"/>
    <property type="evidence" value="ECO:0007669"/>
    <property type="project" value="UniProtKB-UniRule"/>
</dbReference>
<dbReference type="NCBIfam" id="TIGR00016">
    <property type="entry name" value="ackA"/>
    <property type="match status" value="1"/>
</dbReference>
<dbReference type="GO" id="GO:0005524">
    <property type="term" value="F:ATP binding"/>
    <property type="evidence" value="ECO:0007669"/>
    <property type="project" value="UniProtKB-KW"/>
</dbReference>
<comment type="cofactor">
    <cofactor evidence="9">
        <name>Mg(2+)</name>
        <dbReference type="ChEBI" id="CHEBI:18420"/>
    </cofactor>
    <cofactor evidence="9">
        <name>Mn(2+)</name>
        <dbReference type="ChEBI" id="CHEBI:29035"/>
    </cofactor>
    <text evidence="9">Mg(2+). Can also accept Mn(2+).</text>
</comment>
<dbReference type="CDD" id="cd24010">
    <property type="entry name" value="ASKHA_NBD_AcK_PK"/>
    <property type="match status" value="1"/>
</dbReference>
<evidence type="ECO:0000256" key="9">
    <source>
        <dbReference type="HAMAP-Rule" id="MF_00020"/>
    </source>
</evidence>
<dbReference type="PIRSF" id="PIRSF000722">
    <property type="entry name" value="Acetate_prop_kin"/>
    <property type="match status" value="1"/>
</dbReference>
<feature type="binding site" evidence="9">
    <location>
        <begin position="330"/>
        <end position="334"/>
    </location>
    <ligand>
        <name>ATP</name>
        <dbReference type="ChEBI" id="CHEBI:30616"/>
    </ligand>
</feature>
<comment type="pathway">
    <text evidence="9">Metabolic intermediate biosynthesis; acetyl-CoA biosynthesis; acetyl-CoA from acetate: step 1/2.</text>
</comment>
<evidence type="ECO:0000256" key="4">
    <source>
        <dbReference type="ARBA" id="ARBA00022723"/>
    </source>
</evidence>
<dbReference type="Gene3D" id="3.30.420.40">
    <property type="match status" value="2"/>
</dbReference>
<dbReference type="OrthoDB" id="9802453at2"/>
<keyword evidence="8 9" id="KW-0460">Magnesium</keyword>
<protein>
    <recommendedName>
        <fullName evidence="9">Acetate kinase</fullName>
        <ecNumber evidence="9">2.7.2.1</ecNumber>
    </recommendedName>
    <alternativeName>
        <fullName evidence="9">Acetokinase</fullName>
    </alternativeName>
</protein>
<evidence type="ECO:0000256" key="3">
    <source>
        <dbReference type="ARBA" id="ARBA00022679"/>
    </source>
</evidence>
<evidence type="ECO:0000313" key="11">
    <source>
        <dbReference type="EMBL" id="TCP01194.1"/>
    </source>
</evidence>